<dbReference type="PROSITE" id="PS51387">
    <property type="entry name" value="FAD_PCMH"/>
    <property type="match status" value="1"/>
</dbReference>
<dbReference type="Gene3D" id="3.30.465.10">
    <property type="match status" value="1"/>
</dbReference>
<dbReference type="GO" id="GO:0008720">
    <property type="term" value="F:D-lactate dehydrogenase (NAD+) activity"/>
    <property type="evidence" value="ECO:0007669"/>
    <property type="project" value="TreeGrafter"/>
</dbReference>
<comment type="cofactor">
    <cofactor evidence="1">
        <name>FAD</name>
        <dbReference type="ChEBI" id="CHEBI:57692"/>
    </cofactor>
</comment>
<comment type="caution">
    <text evidence="9">The sequence shown here is derived from an EMBL/GenBank/DDBJ whole genome shotgun (WGS) entry which is preliminary data.</text>
</comment>
<dbReference type="Gene3D" id="1.10.45.10">
    <property type="entry name" value="Vanillyl-alcohol Oxidase, Chain A, domain 4"/>
    <property type="match status" value="1"/>
</dbReference>
<evidence type="ECO:0000256" key="7">
    <source>
        <dbReference type="ARBA" id="ARBA00038897"/>
    </source>
</evidence>
<dbReference type="RefSeq" id="WP_169277525.1">
    <property type="nucleotide sequence ID" value="NZ_JABBCP010000004.1"/>
</dbReference>
<dbReference type="Gene3D" id="3.30.43.10">
    <property type="entry name" value="Uridine Diphospho-n-acetylenolpyruvylglucosamine Reductase, domain 2"/>
    <property type="match status" value="1"/>
</dbReference>
<dbReference type="PANTHER" id="PTHR11748">
    <property type="entry name" value="D-LACTATE DEHYDROGENASE"/>
    <property type="match status" value="1"/>
</dbReference>
<dbReference type="Gene3D" id="3.30.70.2190">
    <property type="match status" value="1"/>
</dbReference>
<evidence type="ECO:0000256" key="2">
    <source>
        <dbReference type="ARBA" id="ARBA00008000"/>
    </source>
</evidence>
<organism evidence="9 10">
    <name type="scientific">Collinsella acetigenes</name>
    <dbReference type="NCBI Taxonomy" id="2713419"/>
    <lineage>
        <taxon>Bacteria</taxon>
        <taxon>Bacillati</taxon>
        <taxon>Actinomycetota</taxon>
        <taxon>Coriobacteriia</taxon>
        <taxon>Coriobacteriales</taxon>
        <taxon>Coriobacteriaceae</taxon>
        <taxon>Collinsella</taxon>
    </lineage>
</organism>
<evidence type="ECO:0000313" key="10">
    <source>
        <dbReference type="Proteomes" id="UP000546970"/>
    </source>
</evidence>
<dbReference type="Pfam" id="PF01565">
    <property type="entry name" value="FAD_binding_4"/>
    <property type="match status" value="1"/>
</dbReference>
<evidence type="ECO:0000256" key="1">
    <source>
        <dbReference type="ARBA" id="ARBA00001974"/>
    </source>
</evidence>
<name>A0A7X9UCA7_9ACTN</name>
<keyword evidence="4" id="KW-0274">FAD</keyword>
<dbReference type="Gene3D" id="3.30.70.2740">
    <property type="match status" value="1"/>
</dbReference>
<dbReference type="InterPro" id="IPR006094">
    <property type="entry name" value="Oxid_FAD_bind_N"/>
</dbReference>
<reference evidence="9 10" key="1">
    <citation type="submission" date="2020-04" db="EMBL/GenBank/DDBJ databases">
        <title>Collinsella sp. KGMB02528 nov., an anaerobic actinobacterium isolated from human feces.</title>
        <authorList>
            <person name="Han K.-I."/>
            <person name="Eom M.K."/>
            <person name="Kim J.-S."/>
            <person name="Lee K.C."/>
            <person name="Suh M.K."/>
            <person name="Park S.-H."/>
            <person name="Lee J.H."/>
            <person name="Kang S.W."/>
            <person name="Park J.-E."/>
            <person name="Oh B.S."/>
            <person name="Yu S.Y."/>
            <person name="Choi S.-H."/>
            <person name="Lee D.H."/>
            <person name="Yoon H."/>
            <person name="Kim B.-Y."/>
            <person name="Lee J.H."/>
            <person name="Lee J.-S."/>
        </authorList>
    </citation>
    <scope>NUCLEOTIDE SEQUENCE [LARGE SCALE GENOMIC DNA]</scope>
    <source>
        <strain evidence="9 10">KGMB02528</strain>
    </source>
</reference>
<dbReference type="InterPro" id="IPR016171">
    <property type="entry name" value="Vanillyl_alc_oxidase_C-sub2"/>
</dbReference>
<dbReference type="SUPFAM" id="SSF56176">
    <property type="entry name" value="FAD-binding/transporter-associated domain-like"/>
    <property type="match status" value="1"/>
</dbReference>
<evidence type="ECO:0000259" key="8">
    <source>
        <dbReference type="PROSITE" id="PS51387"/>
    </source>
</evidence>
<dbReference type="GO" id="GO:1903457">
    <property type="term" value="P:lactate catabolic process"/>
    <property type="evidence" value="ECO:0007669"/>
    <property type="project" value="TreeGrafter"/>
</dbReference>
<comment type="similarity">
    <text evidence="2">Belongs to the FAD-binding oxidoreductase/transferase type 4 family.</text>
</comment>
<dbReference type="GO" id="GO:0004458">
    <property type="term" value="F:D-lactate dehydrogenase (cytochrome) activity"/>
    <property type="evidence" value="ECO:0007669"/>
    <property type="project" value="UniProtKB-EC"/>
</dbReference>
<keyword evidence="3" id="KW-0285">Flavoprotein</keyword>
<dbReference type="InterPro" id="IPR004113">
    <property type="entry name" value="FAD-bd_oxidored_4_C"/>
</dbReference>
<evidence type="ECO:0000256" key="4">
    <source>
        <dbReference type="ARBA" id="ARBA00022827"/>
    </source>
</evidence>
<dbReference type="PANTHER" id="PTHR11748:SF111">
    <property type="entry name" value="D-LACTATE DEHYDROGENASE, MITOCHONDRIAL-RELATED"/>
    <property type="match status" value="1"/>
</dbReference>
<dbReference type="AlphaFoldDB" id="A0A7X9UCA7"/>
<gene>
    <name evidence="9" type="ORF">HF320_06035</name>
</gene>
<dbReference type="InterPro" id="IPR016167">
    <property type="entry name" value="FAD-bd_PCMH_sub1"/>
</dbReference>
<protein>
    <recommendedName>
        <fullName evidence="7">D-lactate dehydrogenase (cytochrome)</fullName>
        <ecNumber evidence="7">1.1.2.4</ecNumber>
    </recommendedName>
</protein>
<accession>A0A7X9UCA7</accession>
<evidence type="ECO:0000256" key="6">
    <source>
        <dbReference type="ARBA" id="ARBA00023002"/>
    </source>
</evidence>
<dbReference type="SUPFAM" id="SSF55103">
    <property type="entry name" value="FAD-linked oxidases, C-terminal domain"/>
    <property type="match status" value="1"/>
</dbReference>
<dbReference type="EMBL" id="JABBCP010000004">
    <property type="protein sequence ID" value="NMF55884.1"/>
    <property type="molecule type" value="Genomic_DNA"/>
</dbReference>
<keyword evidence="5" id="KW-0809">Transit peptide</keyword>
<dbReference type="InterPro" id="IPR016166">
    <property type="entry name" value="FAD-bd_PCMH"/>
</dbReference>
<evidence type="ECO:0000256" key="5">
    <source>
        <dbReference type="ARBA" id="ARBA00022946"/>
    </source>
</evidence>
<evidence type="ECO:0000256" key="3">
    <source>
        <dbReference type="ARBA" id="ARBA00022630"/>
    </source>
</evidence>
<dbReference type="Pfam" id="PF02913">
    <property type="entry name" value="FAD-oxidase_C"/>
    <property type="match status" value="1"/>
</dbReference>
<proteinExistence type="inferred from homology"/>
<dbReference type="InterPro" id="IPR016164">
    <property type="entry name" value="FAD-linked_Oxase-like_C"/>
</dbReference>
<keyword evidence="6" id="KW-0560">Oxidoreductase</keyword>
<feature type="domain" description="FAD-binding PCMH-type" evidence="8">
    <location>
        <begin position="21"/>
        <end position="258"/>
    </location>
</feature>
<keyword evidence="10" id="KW-1185">Reference proteome</keyword>
<dbReference type="InterPro" id="IPR016169">
    <property type="entry name" value="FAD-bd_PCMH_sub2"/>
</dbReference>
<dbReference type="EC" id="1.1.2.4" evidence="7"/>
<dbReference type="InterPro" id="IPR036318">
    <property type="entry name" value="FAD-bd_PCMH-like_sf"/>
</dbReference>
<evidence type="ECO:0000313" key="9">
    <source>
        <dbReference type="EMBL" id="NMF55884.1"/>
    </source>
</evidence>
<dbReference type="Proteomes" id="UP000546970">
    <property type="component" value="Unassembled WGS sequence"/>
</dbReference>
<sequence>MTQIKPLGAEFEEYLRDESRSVGSAQTISFPTCEDEIRSVLRKLYPAGTPITVQGSRTGLAGGAVPAGGHVMNLSRACSYLGLRRDDTGVFYLRVQPGVILSELRKHLANKSIPAHGWDTASLLALDELYAGPEQFFPTDPTEASACLGGMAACNASGARSYAYGPVRGHISALRIALANGDALSLRRGEVRSHGRRLSLKTESGASLELDLPTYQMPHTKNASGYYVGDDMDAIDLFIGSDGTLGVICELELALMPVPAVTWGVNCFFGTEEAAIAFVNAARPALERAAAMEYFDAEALDILRQQREASTAFSTLPKLDAHYAYCVYVELEADSQKEATSELTRLGELLEAHGGSRYDTWVARTDVDRESQRFFRHAIPESVNMLIDERRRTFPTITKLGSDMSVPDDRLADVIALYRSSLAEAGLESAAWGHIGNNHLHVNILPRNDADYAAGKKLFLEWAAKVTEMGGAVSAEHGVGKIKRDFLTVMYGKEHIAQMASLKARLDPKAQLGRGNLFAPETADAARKEAE</sequence>
<dbReference type="GO" id="GO:0071949">
    <property type="term" value="F:FAD binding"/>
    <property type="evidence" value="ECO:0007669"/>
    <property type="project" value="InterPro"/>
</dbReference>